<dbReference type="InterPro" id="IPR013656">
    <property type="entry name" value="PAS_4"/>
</dbReference>
<dbReference type="SMART" id="SM00091">
    <property type="entry name" value="PAS"/>
    <property type="match status" value="2"/>
</dbReference>
<dbReference type="GO" id="GO:0007165">
    <property type="term" value="P:signal transduction"/>
    <property type="evidence" value="ECO:0007669"/>
    <property type="project" value="UniProtKB-KW"/>
</dbReference>
<dbReference type="Pfam" id="PF00015">
    <property type="entry name" value="MCPsignal"/>
    <property type="match status" value="1"/>
</dbReference>
<dbReference type="GO" id="GO:0016020">
    <property type="term" value="C:membrane"/>
    <property type="evidence" value="ECO:0007669"/>
    <property type="project" value="InterPro"/>
</dbReference>
<dbReference type="PRINTS" id="PR00260">
    <property type="entry name" value="CHEMTRNSDUCR"/>
</dbReference>
<sequence>MAPRRRGGLPGGPGLPVRLPRGFPADPGAAAGRRRGEPTPGTVTPATDIAADTIGHASSEEQEMFHFNRPDEQLAAICSSQAVIRFDRNGTVVQANPIFLKAMGYEPGEVQGKHHRMFMPEGEADSPAYEAFWAALRRGEPQAGEFERKAKSGRLVCLQATYSPIRTTSGEVTGVVKVATEVVSRRAAEQRAARLLGVLDQLPIAIMTCDPSTHLIDYVNRTGVETIRRVERHLPVKADQLIGTSIDRFHRAPSHQHHLLASLGTRSHHAEIAIGAETLDLNASIVAGQPLLSWSIITDRVAMVAGIDQAITAMKEVGTQVSAASIQLKSNAAETVSLAGTMAAATEEQSAALGEVAQRISETADLAANVSTAAAGTRDKLAQLDEAVRGIAEVVNLITSIAEQTKLLALNATIEAARAGEVGKGFAVVAAEVKALSDQTSKATESISRRIDDITGGTRVTIESVGEVLAGLRSIAELSAAVAGATEEQRAVASETAAAVASLAVQARETDGAARDVESVASKVTATTDQLADKVASFLHRQE</sequence>
<evidence type="ECO:0000256" key="3">
    <source>
        <dbReference type="PROSITE-ProRule" id="PRU00284"/>
    </source>
</evidence>
<evidence type="ECO:0008006" key="10">
    <source>
        <dbReference type="Google" id="ProtNLM"/>
    </source>
</evidence>
<evidence type="ECO:0000259" key="7">
    <source>
        <dbReference type="PROSITE" id="PS50113"/>
    </source>
</evidence>
<dbReference type="SMART" id="SM00283">
    <property type="entry name" value="MA"/>
    <property type="match status" value="1"/>
</dbReference>
<dbReference type="PANTHER" id="PTHR32089:SF112">
    <property type="entry name" value="LYSOZYME-LIKE PROTEIN-RELATED"/>
    <property type="match status" value="1"/>
</dbReference>
<feature type="compositionally biased region" description="Low complexity" evidence="4">
    <location>
        <begin position="15"/>
        <end position="31"/>
    </location>
</feature>
<dbReference type="OrthoDB" id="9797364at2"/>
<keyword evidence="1 3" id="KW-0807">Transducer</keyword>
<accession>A0A2G9WQX2</accession>
<dbReference type="SUPFAM" id="SSF55785">
    <property type="entry name" value="PYP-like sensor domain (PAS domain)"/>
    <property type="match status" value="1"/>
</dbReference>
<feature type="region of interest" description="Disordered" evidence="4">
    <location>
        <begin position="1"/>
        <end position="44"/>
    </location>
</feature>
<dbReference type="Pfam" id="PF08448">
    <property type="entry name" value="PAS_4"/>
    <property type="match status" value="1"/>
</dbReference>
<dbReference type="InterPro" id="IPR004089">
    <property type="entry name" value="MCPsignal_dom"/>
</dbReference>
<dbReference type="GO" id="GO:0004888">
    <property type="term" value="F:transmembrane signaling receptor activity"/>
    <property type="evidence" value="ECO:0007669"/>
    <property type="project" value="InterPro"/>
</dbReference>
<dbReference type="EMBL" id="NQVN01000021">
    <property type="protein sequence ID" value="PIO97096.1"/>
    <property type="molecule type" value="Genomic_DNA"/>
</dbReference>
<dbReference type="Gene3D" id="3.30.450.20">
    <property type="entry name" value="PAS domain"/>
    <property type="match status" value="2"/>
</dbReference>
<evidence type="ECO:0000259" key="6">
    <source>
        <dbReference type="PROSITE" id="PS50112"/>
    </source>
</evidence>
<dbReference type="Proteomes" id="UP000231070">
    <property type="component" value="Unassembled WGS sequence"/>
</dbReference>
<feature type="domain" description="PAC" evidence="7">
    <location>
        <begin position="142"/>
        <end position="194"/>
    </location>
</feature>
<comment type="caution">
    <text evidence="8">The sequence shown here is derived from an EMBL/GenBank/DDBJ whole genome shotgun (WGS) entry which is preliminary data.</text>
</comment>
<feature type="domain" description="Methyl-accepting transducer" evidence="5">
    <location>
        <begin position="310"/>
        <end position="532"/>
    </location>
</feature>
<dbReference type="InterPro" id="IPR035965">
    <property type="entry name" value="PAS-like_dom_sf"/>
</dbReference>
<organism evidence="8 9">
    <name type="scientific">Pleomorphomonas carboxyditropha</name>
    <dbReference type="NCBI Taxonomy" id="2023338"/>
    <lineage>
        <taxon>Bacteria</taxon>
        <taxon>Pseudomonadati</taxon>
        <taxon>Pseudomonadota</taxon>
        <taxon>Alphaproteobacteria</taxon>
        <taxon>Hyphomicrobiales</taxon>
        <taxon>Pleomorphomonadaceae</taxon>
        <taxon>Pleomorphomonas</taxon>
    </lineage>
</organism>
<evidence type="ECO:0000256" key="1">
    <source>
        <dbReference type="ARBA" id="ARBA00023224"/>
    </source>
</evidence>
<evidence type="ECO:0000256" key="4">
    <source>
        <dbReference type="SAM" id="MobiDB-lite"/>
    </source>
</evidence>
<proteinExistence type="inferred from homology"/>
<feature type="domain" description="PAS" evidence="6">
    <location>
        <begin position="83"/>
        <end position="121"/>
    </location>
</feature>
<dbReference type="PROSITE" id="PS50111">
    <property type="entry name" value="CHEMOTAXIS_TRANSDUC_2"/>
    <property type="match status" value="1"/>
</dbReference>
<dbReference type="NCBIfam" id="TIGR00229">
    <property type="entry name" value="sensory_box"/>
    <property type="match status" value="1"/>
</dbReference>
<reference evidence="8 9" key="1">
    <citation type="submission" date="2017-08" db="EMBL/GenBank/DDBJ databases">
        <title>Pleomorphomonas carboxidotrophicus sp. nov., a new mesophilic hydrogenogenic carboxidotroph.</title>
        <authorList>
            <person name="Esquivel-Elizondo S."/>
            <person name="Krajmalnik-Brown R."/>
            <person name="Maldonado J."/>
        </authorList>
    </citation>
    <scope>NUCLEOTIDE SEQUENCE [LARGE SCALE GENOMIC DNA]</scope>
    <source>
        <strain evidence="8 9">SVCO-16</strain>
    </source>
</reference>
<comment type="similarity">
    <text evidence="2">Belongs to the methyl-accepting chemotaxis (MCP) protein family.</text>
</comment>
<dbReference type="PROSITE" id="PS50113">
    <property type="entry name" value="PAC"/>
    <property type="match status" value="1"/>
</dbReference>
<evidence type="ECO:0000259" key="5">
    <source>
        <dbReference type="PROSITE" id="PS50111"/>
    </source>
</evidence>
<dbReference type="PROSITE" id="PS50112">
    <property type="entry name" value="PAS"/>
    <property type="match status" value="1"/>
</dbReference>
<protein>
    <recommendedName>
        <fullName evidence="10">Chemotaxis protein</fullName>
    </recommendedName>
</protein>
<dbReference type="InterPro" id="IPR000700">
    <property type="entry name" value="PAS-assoc_C"/>
</dbReference>
<dbReference type="InterPro" id="IPR000014">
    <property type="entry name" value="PAS"/>
</dbReference>
<evidence type="ECO:0000313" key="9">
    <source>
        <dbReference type="Proteomes" id="UP000231070"/>
    </source>
</evidence>
<evidence type="ECO:0000313" key="8">
    <source>
        <dbReference type="EMBL" id="PIO97096.1"/>
    </source>
</evidence>
<gene>
    <name evidence="8" type="ORF">CJ014_21745</name>
</gene>
<keyword evidence="9" id="KW-1185">Reference proteome</keyword>
<dbReference type="SUPFAM" id="SSF58104">
    <property type="entry name" value="Methyl-accepting chemotaxis protein (MCP) signaling domain"/>
    <property type="match status" value="1"/>
</dbReference>
<name>A0A2G9WQX2_9HYPH</name>
<dbReference type="GO" id="GO:0006935">
    <property type="term" value="P:chemotaxis"/>
    <property type="evidence" value="ECO:0007669"/>
    <property type="project" value="InterPro"/>
</dbReference>
<dbReference type="AlphaFoldDB" id="A0A2G9WQX2"/>
<evidence type="ECO:0000256" key="2">
    <source>
        <dbReference type="ARBA" id="ARBA00029447"/>
    </source>
</evidence>
<dbReference type="CDD" id="cd00130">
    <property type="entry name" value="PAS"/>
    <property type="match status" value="1"/>
</dbReference>
<dbReference type="PANTHER" id="PTHR32089">
    <property type="entry name" value="METHYL-ACCEPTING CHEMOTAXIS PROTEIN MCPB"/>
    <property type="match status" value="1"/>
</dbReference>
<dbReference type="InterPro" id="IPR004090">
    <property type="entry name" value="Chemotax_Me-accpt_rcpt"/>
</dbReference>
<dbReference type="Gene3D" id="1.10.287.950">
    <property type="entry name" value="Methyl-accepting chemotaxis protein"/>
    <property type="match status" value="1"/>
</dbReference>